<keyword evidence="5" id="KW-1185">Reference proteome</keyword>
<keyword evidence="1" id="KW-0175">Coiled coil</keyword>
<dbReference type="RefSeq" id="WP_277522831.1">
    <property type="nucleotide sequence ID" value="NZ_JAMQOT010000005.1"/>
</dbReference>
<dbReference type="EMBL" id="JAMQOT010000005">
    <property type="protein sequence ID" value="MDF9747046.1"/>
    <property type="molecule type" value="Genomic_DNA"/>
</dbReference>
<feature type="compositionally biased region" description="Polar residues" evidence="2">
    <location>
        <begin position="287"/>
        <end position="301"/>
    </location>
</feature>
<dbReference type="InterPro" id="IPR055539">
    <property type="entry name" value="DUF7115"/>
</dbReference>
<dbReference type="AlphaFoldDB" id="A0A9Q4Q308"/>
<feature type="region of interest" description="Disordered" evidence="2">
    <location>
        <begin position="211"/>
        <end position="352"/>
    </location>
</feature>
<organism evidence="4 5">
    <name type="scientific">Natrinema salsiterrestre</name>
    <dbReference type="NCBI Taxonomy" id="2950540"/>
    <lineage>
        <taxon>Archaea</taxon>
        <taxon>Methanobacteriati</taxon>
        <taxon>Methanobacteriota</taxon>
        <taxon>Stenosarchaea group</taxon>
        <taxon>Halobacteria</taxon>
        <taxon>Halobacteriales</taxon>
        <taxon>Natrialbaceae</taxon>
        <taxon>Natrinema</taxon>
    </lineage>
</organism>
<gene>
    <name evidence="4" type="ORF">NDI89_15760</name>
</gene>
<feature type="compositionally biased region" description="Low complexity" evidence="2">
    <location>
        <begin position="327"/>
        <end position="343"/>
    </location>
</feature>
<dbReference type="Pfam" id="PF23428">
    <property type="entry name" value="DUF7115"/>
    <property type="match status" value="1"/>
</dbReference>
<accession>A0A9Q4Q308</accession>
<evidence type="ECO:0000313" key="4">
    <source>
        <dbReference type="EMBL" id="MDF9747046.1"/>
    </source>
</evidence>
<evidence type="ECO:0000313" key="5">
    <source>
        <dbReference type="Proteomes" id="UP001154061"/>
    </source>
</evidence>
<feature type="compositionally biased region" description="Basic and acidic residues" evidence="2">
    <location>
        <begin position="302"/>
        <end position="314"/>
    </location>
</feature>
<name>A0A9Q4Q308_9EURY</name>
<sequence length="390" mass="42082">MSVPGIVHSTLDGEEIAARVSLGSDDELFITPTRTIVYRADGLLSDESAKEFPHDADRLTISEGRRKTKFTLEYALDGERSFTVPSGTTDDVLHPVLAGVLNGNDITDAGETVVKTYRFSELTLIITSDRLVKHIGGAVWDGDYEEYHFGDVTNLSFEDGSVATQIVLVADGRPQRIKAPNEEANDLRERLQRALFDYHDVGSLEELNEAIGDEDEETTSNEGSVDFGGGVDPLDADPPDPDDRDVIDEGAAEAERSGSTDPLADAGADVGASAEPTRTDSAENENQRSQSAMRGESTPNERTGDPESETKPPEAETGSIFEDAVETDASAAEAAIEAANSDSGTATPKTDPELLERIETLEAAVERQTEVIEQQQETIEQLIAELRQGR</sequence>
<evidence type="ECO:0000259" key="3">
    <source>
        <dbReference type="Pfam" id="PF23428"/>
    </source>
</evidence>
<evidence type="ECO:0000256" key="2">
    <source>
        <dbReference type="SAM" id="MobiDB-lite"/>
    </source>
</evidence>
<dbReference type="Proteomes" id="UP001154061">
    <property type="component" value="Unassembled WGS sequence"/>
</dbReference>
<feature type="compositionally biased region" description="Acidic residues" evidence="2">
    <location>
        <begin position="234"/>
        <end position="252"/>
    </location>
</feature>
<evidence type="ECO:0000256" key="1">
    <source>
        <dbReference type="SAM" id="Coils"/>
    </source>
</evidence>
<reference evidence="4" key="1">
    <citation type="submission" date="2022-06" db="EMBL/GenBank/DDBJ databases">
        <title>Natrinema sp. a new haloarchaeum isolate from saline soil.</title>
        <authorList>
            <person name="Strakova D."/>
            <person name="Galisteo C."/>
            <person name="Sanchez-Porro C."/>
            <person name="Ventosa A."/>
        </authorList>
    </citation>
    <scope>NUCLEOTIDE SEQUENCE</scope>
    <source>
        <strain evidence="4">S1CR25-10</strain>
    </source>
</reference>
<proteinExistence type="predicted"/>
<protein>
    <recommendedName>
        <fullName evidence="3">DUF7115 domain-containing protein</fullName>
    </recommendedName>
</protein>
<feature type="domain" description="DUF7115" evidence="3">
    <location>
        <begin position="1"/>
        <end position="108"/>
    </location>
</feature>
<comment type="caution">
    <text evidence="4">The sequence shown here is derived from an EMBL/GenBank/DDBJ whole genome shotgun (WGS) entry which is preliminary data.</text>
</comment>
<feature type="coiled-coil region" evidence="1">
    <location>
        <begin position="358"/>
        <end position="385"/>
    </location>
</feature>